<feature type="region of interest" description="Disordered" evidence="1">
    <location>
        <begin position="162"/>
        <end position="191"/>
    </location>
</feature>
<dbReference type="AlphaFoldDB" id="A0AAN8WLI3"/>
<comment type="caution">
    <text evidence="3">The sequence shown here is derived from an EMBL/GenBank/DDBJ whole genome shotgun (WGS) entry which is preliminary data.</text>
</comment>
<evidence type="ECO:0000256" key="2">
    <source>
        <dbReference type="SAM" id="Phobius"/>
    </source>
</evidence>
<dbReference type="EMBL" id="JAXCGZ010021438">
    <property type="protein sequence ID" value="KAK7051153.1"/>
    <property type="molecule type" value="Genomic_DNA"/>
</dbReference>
<keyword evidence="2" id="KW-1133">Transmembrane helix</keyword>
<keyword evidence="2" id="KW-0812">Transmembrane</keyword>
<keyword evidence="4" id="KW-1185">Reference proteome</keyword>
<sequence>MFALPAVFRHDSEASRKAPEEIQKYREDLYIRRTLEKFLEHPSIRVAGLKYRTVSVLFHRRWCLVSEYIGRMNNIMKIPMKGFLPIFYLLCMTCFGYVFFLKKGESVRGEERPRENNENKREENEPSEDSVNKDEFQQELQNHIESESFNGKNEKQIRENLASVEDLDEVVNKEKEDPNPTNTPNCPEMENMNPLEMMQQLAEDMEKDPENTKKELRNAVQQFQTMAGTDVIPGFLWDMMLSDQVLNNMMGEVSPNELLLTKVIIVAECYTTDECSQNLKLVKAIMLSRSSNHIIHEAEKDGQICQYVYS</sequence>
<evidence type="ECO:0000256" key="1">
    <source>
        <dbReference type="SAM" id="MobiDB-lite"/>
    </source>
</evidence>
<evidence type="ECO:0000313" key="3">
    <source>
        <dbReference type="EMBL" id="KAK7051153.1"/>
    </source>
</evidence>
<accession>A0AAN8WLI3</accession>
<keyword evidence="2" id="KW-0472">Membrane</keyword>
<evidence type="ECO:0000313" key="4">
    <source>
        <dbReference type="Proteomes" id="UP001381693"/>
    </source>
</evidence>
<feature type="region of interest" description="Disordered" evidence="1">
    <location>
        <begin position="108"/>
        <end position="134"/>
    </location>
</feature>
<reference evidence="3 4" key="1">
    <citation type="submission" date="2023-11" db="EMBL/GenBank/DDBJ databases">
        <title>Halocaridina rubra genome assembly.</title>
        <authorList>
            <person name="Smith C."/>
        </authorList>
    </citation>
    <scope>NUCLEOTIDE SEQUENCE [LARGE SCALE GENOMIC DNA]</scope>
    <source>
        <strain evidence="3">EP-1</strain>
        <tissue evidence="3">Whole</tissue>
    </source>
</reference>
<organism evidence="3 4">
    <name type="scientific">Halocaridina rubra</name>
    <name type="common">Hawaiian red shrimp</name>
    <dbReference type="NCBI Taxonomy" id="373956"/>
    <lineage>
        <taxon>Eukaryota</taxon>
        <taxon>Metazoa</taxon>
        <taxon>Ecdysozoa</taxon>
        <taxon>Arthropoda</taxon>
        <taxon>Crustacea</taxon>
        <taxon>Multicrustacea</taxon>
        <taxon>Malacostraca</taxon>
        <taxon>Eumalacostraca</taxon>
        <taxon>Eucarida</taxon>
        <taxon>Decapoda</taxon>
        <taxon>Pleocyemata</taxon>
        <taxon>Caridea</taxon>
        <taxon>Atyoidea</taxon>
        <taxon>Atyidae</taxon>
        <taxon>Halocaridina</taxon>
    </lineage>
</organism>
<feature type="transmembrane region" description="Helical" evidence="2">
    <location>
        <begin position="82"/>
        <end position="100"/>
    </location>
</feature>
<gene>
    <name evidence="3" type="ORF">SK128_017353</name>
</gene>
<dbReference type="Proteomes" id="UP001381693">
    <property type="component" value="Unassembled WGS sequence"/>
</dbReference>
<proteinExistence type="predicted"/>
<protein>
    <submittedName>
        <fullName evidence="3">Uncharacterized protein</fullName>
    </submittedName>
</protein>
<name>A0AAN8WLI3_HALRR</name>